<gene>
    <name evidence="2" type="ORF">ERS007739_04743</name>
    <name evidence="1" type="ORF">ERS027659_04903</name>
</gene>
<dbReference type="EMBL" id="CNFT01002028">
    <property type="protein sequence ID" value="CKT88033.1"/>
    <property type="molecule type" value="Genomic_DNA"/>
</dbReference>
<dbReference type="AlphaFoldDB" id="A0A655AU62"/>
<dbReference type="EMBL" id="CSBK01003160">
    <property type="protein sequence ID" value="CPA65089.1"/>
    <property type="molecule type" value="Genomic_DNA"/>
</dbReference>
<reference evidence="3 4" key="1">
    <citation type="submission" date="2015-03" db="EMBL/GenBank/DDBJ databases">
        <authorList>
            <consortium name="Pathogen Informatics"/>
        </authorList>
    </citation>
    <scope>NUCLEOTIDE SEQUENCE [LARGE SCALE GENOMIC DNA]</scope>
    <source>
        <strain evidence="1 4">Bir 185</strain>
        <strain evidence="3">N09902308</strain>
    </source>
</reference>
<protein>
    <submittedName>
        <fullName evidence="1">Uncharacterized protein</fullName>
    </submittedName>
</protein>
<dbReference type="Proteomes" id="UP000050164">
    <property type="component" value="Unassembled WGS sequence"/>
</dbReference>
<accession>A0A655AU62</accession>
<proteinExistence type="predicted"/>
<organism evidence="1 4">
    <name type="scientific">Mycobacterium tuberculosis</name>
    <dbReference type="NCBI Taxonomy" id="1773"/>
    <lineage>
        <taxon>Bacteria</taxon>
        <taxon>Bacillati</taxon>
        <taxon>Actinomycetota</taxon>
        <taxon>Actinomycetes</taxon>
        <taxon>Mycobacteriales</taxon>
        <taxon>Mycobacteriaceae</taxon>
        <taxon>Mycobacterium</taxon>
        <taxon>Mycobacterium tuberculosis complex</taxon>
    </lineage>
</organism>
<evidence type="ECO:0000313" key="2">
    <source>
        <dbReference type="EMBL" id="CPA65089.1"/>
    </source>
</evidence>
<name>A0A655AU62_MYCTX</name>
<evidence type="ECO:0000313" key="4">
    <source>
        <dbReference type="Proteomes" id="UP000050164"/>
    </source>
</evidence>
<evidence type="ECO:0000313" key="3">
    <source>
        <dbReference type="Proteomes" id="UP000039021"/>
    </source>
</evidence>
<evidence type="ECO:0000313" key="1">
    <source>
        <dbReference type="EMBL" id="CKT88033.1"/>
    </source>
</evidence>
<dbReference type="AntiFam" id="ANF00095">
    <property type="entry name" value="Shadow ORF (opposite ABC transporters)"/>
</dbReference>
<sequence>MVLGQQRTERRDDSVQILQIAGHYFAEGVAGAVLEFIRGAFGDDYAVIDQDDAVTERIRLLEILRGQQRGNAQLLEAGHQIPNSLPAPGIEPGGGLV</sequence>
<dbReference type="Proteomes" id="UP000039021">
    <property type="component" value="Unassembled WGS sequence"/>
</dbReference>
<reference evidence="2" key="2">
    <citation type="submission" date="2015-03" db="EMBL/GenBank/DDBJ databases">
        <authorList>
            <consortium name="Pathogen Informatics"/>
            <person name="Murphy D."/>
        </authorList>
    </citation>
    <scope>NUCLEOTIDE SEQUENCE</scope>
    <source>
        <strain evidence="2">N09902308</strain>
    </source>
</reference>